<feature type="domain" description="HTH araC/xylS-type" evidence="5">
    <location>
        <begin position="155"/>
        <end position="233"/>
    </location>
</feature>
<dbReference type="InterPro" id="IPR018060">
    <property type="entry name" value="HTH_AraC"/>
</dbReference>
<dbReference type="GO" id="GO:0043565">
    <property type="term" value="F:sequence-specific DNA binding"/>
    <property type="evidence" value="ECO:0007669"/>
    <property type="project" value="InterPro"/>
</dbReference>
<evidence type="ECO:0000256" key="3">
    <source>
        <dbReference type="ARBA" id="ARBA00023163"/>
    </source>
</evidence>
<reference evidence="6 7" key="1">
    <citation type="submission" date="2019-08" db="EMBL/GenBank/DDBJ databases">
        <authorList>
            <person name="Peeters C."/>
        </authorList>
    </citation>
    <scope>NUCLEOTIDE SEQUENCE [LARGE SCALE GENOMIC DNA]</scope>
    <source>
        <strain evidence="6 7">LMG 31114</strain>
    </source>
</reference>
<dbReference type="SMART" id="SM00342">
    <property type="entry name" value="HTH_ARAC"/>
    <property type="match status" value="1"/>
</dbReference>
<keyword evidence="1" id="KW-0805">Transcription regulation</keyword>
<dbReference type="Gene3D" id="1.10.10.60">
    <property type="entry name" value="Homeodomain-like"/>
    <property type="match status" value="1"/>
</dbReference>
<name>A0A5E4SIX5_9BURK</name>
<accession>A0A5E4SIX5</accession>
<evidence type="ECO:0000313" key="7">
    <source>
        <dbReference type="Proteomes" id="UP000366945"/>
    </source>
</evidence>
<dbReference type="GO" id="GO:0003700">
    <property type="term" value="F:DNA-binding transcription factor activity"/>
    <property type="evidence" value="ECO:0007669"/>
    <property type="project" value="InterPro"/>
</dbReference>
<dbReference type="Proteomes" id="UP000366945">
    <property type="component" value="Unassembled WGS sequence"/>
</dbReference>
<gene>
    <name evidence="6" type="ORF">PPN31114_00814</name>
</gene>
<sequence length="253" mass="26806">MQTIAFSPEPNLTSDGRFLFVAEGGVWLRTGRRAHCVMKGWGAWIPPGVLTTVWALGEPAAVELHLAGDACLELPDNVTLLHGSELLRSVFSAYAAGETSDHAKEALSILLVPELRAAPASPLALSVDMPSQNSRLGPLCDAVLREPTRSHTPVEAAAAAGISTRTMSRLFNQELGASMANWRRDVQIATALCALENGQSVSDVADALGFRGSAFSTFFKTKLGCTARAKRNQAAAQTADRDRRSHAATVGGV</sequence>
<dbReference type="EMBL" id="CABPSK010000001">
    <property type="protein sequence ID" value="VVD74963.1"/>
    <property type="molecule type" value="Genomic_DNA"/>
</dbReference>
<keyword evidence="7" id="KW-1185">Reference proteome</keyword>
<evidence type="ECO:0000256" key="4">
    <source>
        <dbReference type="SAM" id="MobiDB-lite"/>
    </source>
</evidence>
<keyword evidence="2" id="KW-0238">DNA-binding</keyword>
<dbReference type="InterPro" id="IPR018062">
    <property type="entry name" value="HTH_AraC-typ_CS"/>
</dbReference>
<dbReference type="Pfam" id="PF12833">
    <property type="entry name" value="HTH_18"/>
    <property type="match status" value="1"/>
</dbReference>
<proteinExistence type="predicted"/>
<evidence type="ECO:0000256" key="1">
    <source>
        <dbReference type="ARBA" id="ARBA00023015"/>
    </source>
</evidence>
<evidence type="ECO:0000259" key="5">
    <source>
        <dbReference type="PROSITE" id="PS01124"/>
    </source>
</evidence>
<protein>
    <submittedName>
        <fullName evidence="6">AraC family transcriptional regulator</fullName>
    </submittedName>
</protein>
<evidence type="ECO:0000313" key="6">
    <source>
        <dbReference type="EMBL" id="VVD74963.1"/>
    </source>
</evidence>
<dbReference type="PANTHER" id="PTHR11019:SF159">
    <property type="entry name" value="TRANSCRIPTIONAL REGULATOR-RELATED"/>
    <property type="match status" value="1"/>
</dbReference>
<organism evidence="6 7">
    <name type="scientific">Pandoraea pneumonica</name>
    <dbReference type="NCBI Taxonomy" id="2508299"/>
    <lineage>
        <taxon>Bacteria</taxon>
        <taxon>Pseudomonadati</taxon>
        <taxon>Pseudomonadota</taxon>
        <taxon>Betaproteobacteria</taxon>
        <taxon>Burkholderiales</taxon>
        <taxon>Burkholderiaceae</taxon>
        <taxon>Pandoraea</taxon>
    </lineage>
</organism>
<dbReference type="PANTHER" id="PTHR11019">
    <property type="entry name" value="HTH-TYPE TRANSCRIPTIONAL REGULATOR NIMR"/>
    <property type="match status" value="1"/>
</dbReference>
<dbReference type="AlphaFoldDB" id="A0A5E4SIX5"/>
<dbReference type="PROSITE" id="PS00041">
    <property type="entry name" value="HTH_ARAC_FAMILY_1"/>
    <property type="match status" value="1"/>
</dbReference>
<keyword evidence="3" id="KW-0804">Transcription</keyword>
<evidence type="ECO:0000256" key="2">
    <source>
        <dbReference type="ARBA" id="ARBA00023125"/>
    </source>
</evidence>
<dbReference type="PROSITE" id="PS01124">
    <property type="entry name" value="HTH_ARAC_FAMILY_2"/>
    <property type="match status" value="1"/>
</dbReference>
<feature type="region of interest" description="Disordered" evidence="4">
    <location>
        <begin position="233"/>
        <end position="253"/>
    </location>
</feature>